<sequence>MSLPSDMNLAWADPALQRAAVALADGAPGQARDLLAATTDPDRRELYVSVLGDAGRHQLKALRELASDAGDDPHALLLLGSALGFAAWAARGAATMDHTAEDQVQGMLGFAAQSRTMLGRAAALAPDDPAPLVALMSVVKAAATDRHEPHRLFKQVDALAPDSFMGNQQRLSMLCRKWYGSTEQMLGFTRERVALLPDGHPLLSLVPQAHIEVWVDGWMEGNFAGRIYRRFTYGPLKRAAVRDEVDRASDRMLAGAAAFADHPWAMMAHQMFGAYYAHAGAKAKARVHLERGGDRASEWPWGYFGDASVELQNARSAAGL</sequence>
<keyword evidence="2" id="KW-1185">Reference proteome</keyword>
<evidence type="ECO:0000313" key="2">
    <source>
        <dbReference type="Proteomes" id="UP000587527"/>
    </source>
</evidence>
<dbReference type="AlphaFoldDB" id="A0A841BJL7"/>
<accession>A0A841BJL7</accession>
<name>A0A841BJL7_9ACTN</name>
<evidence type="ECO:0008006" key="3">
    <source>
        <dbReference type="Google" id="ProtNLM"/>
    </source>
</evidence>
<protein>
    <recommendedName>
        <fullName evidence="3">DUF4034 domain-containing protein</fullName>
    </recommendedName>
</protein>
<dbReference type="EMBL" id="JACHMN010000001">
    <property type="protein sequence ID" value="MBB5867091.1"/>
    <property type="molecule type" value="Genomic_DNA"/>
</dbReference>
<dbReference type="RefSeq" id="WP_184831422.1">
    <property type="nucleotide sequence ID" value="NZ_JACHMN010000001.1"/>
</dbReference>
<reference evidence="1 2" key="1">
    <citation type="submission" date="2020-08" db="EMBL/GenBank/DDBJ databases">
        <title>Sequencing the genomes of 1000 actinobacteria strains.</title>
        <authorList>
            <person name="Klenk H.-P."/>
        </authorList>
    </citation>
    <scope>NUCLEOTIDE SEQUENCE [LARGE SCALE GENOMIC DNA]</scope>
    <source>
        <strain evidence="1 2">DSM 45362</strain>
    </source>
</reference>
<proteinExistence type="predicted"/>
<gene>
    <name evidence="1" type="ORF">F4553_000470</name>
</gene>
<evidence type="ECO:0000313" key="1">
    <source>
        <dbReference type="EMBL" id="MBB5867091.1"/>
    </source>
</evidence>
<dbReference type="Proteomes" id="UP000587527">
    <property type="component" value="Unassembled WGS sequence"/>
</dbReference>
<comment type="caution">
    <text evidence="1">The sequence shown here is derived from an EMBL/GenBank/DDBJ whole genome shotgun (WGS) entry which is preliminary data.</text>
</comment>
<organism evidence="1 2">
    <name type="scientific">Allocatelliglobosispora scoriae</name>
    <dbReference type="NCBI Taxonomy" id="643052"/>
    <lineage>
        <taxon>Bacteria</taxon>
        <taxon>Bacillati</taxon>
        <taxon>Actinomycetota</taxon>
        <taxon>Actinomycetes</taxon>
        <taxon>Micromonosporales</taxon>
        <taxon>Micromonosporaceae</taxon>
        <taxon>Allocatelliglobosispora</taxon>
    </lineage>
</organism>